<reference evidence="2 3" key="1">
    <citation type="submission" date="2023-08" db="EMBL/GenBank/DDBJ databases">
        <authorList>
            <person name="Park J.-S."/>
        </authorList>
    </citation>
    <scope>NUCLEOTIDE SEQUENCE [LARGE SCALE GENOMIC DNA]</scope>
    <source>
        <strain evidence="2 3">2205SS18-9</strain>
    </source>
</reference>
<dbReference type="InterPro" id="IPR024775">
    <property type="entry name" value="DinB-like"/>
</dbReference>
<dbReference type="Gene3D" id="1.20.120.450">
    <property type="entry name" value="dinb family like domain"/>
    <property type="match status" value="1"/>
</dbReference>
<dbReference type="EMBL" id="JAVAMP010000001">
    <property type="protein sequence ID" value="MDP5272880.1"/>
    <property type="molecule type" value="Genomic_DNA"/>
</dbReference>
<dbReference type="SUPFAM" id="SSF109854">
    <property type="entry name" value="DinB/YfiT-like putative metalloenzymes"/>
    <property type="match status" value="1"/>
</dbReference>
<proteinExistence type="predicted"/>
<dbReference type="Pfam" id="PF12867">
    <property type="entry name" value="DinB_2"/>
    <property type="match status" value="1"/>
</dbReference>
<protein>
    <submittedName>
        <fullName evidence="2">Metal-dependent hydrolase</fullName>
    </submittedName>
</protein>
<evidence type="ECO:0000259" key="1">
    <source>
        <dbReference type="Pfam" id="PF12867"/>
    </source>
</evidence>
<keyword evidence="3" id="KW-1185">Reference proteome</keyword>
<evidence type="ECO:0000313" key="3">
    <source>
        <dbReference type="Proteomes" id="UP001231941"/>
    </source>
</evidence>
<dbReference type="NCBIfam" id="NF009807">
    <property type="entry name" value="PRK13291.1"/>
    <property type="match status" value="1"/>
</dbReference>
<dbReference type="GO" id="GO:0016787">
    <property type="term" value="F:hydrolase activity"/>
    <property type="evidence" value="ECO:0007669"/>
    <property type="project" value="UniProtKB-KW"/>
</dbReference>
<organism evidence="2 3">
    <name type="scientific">Chengkuizengella axinellae</name>
    <dbReference type="NCBI Taxonomy" id="3064388"/>
    <lineage>
        <taxon>Bacteria</taxon>
        <taxon>Bacillati</taxon>
        <taxon>Bacillota</taxon>
        <taxon>Bacilli</taxon>
        <taxon>Bacillales</taxon>
        <taxon>Paenibacillaceae</taxon>
        <taxon>Chengkuizengella</taxon>
    </lineage>
</organism>
<dbReference type="RefSeq" id="WP_305990182.1">
    <property type="nucleotide sequence ID" value="NZ_JAVAMP010000001.1"/>
</dbReference>
<name>A0ABT9IVR6_9BACL</name>
<dbReference type="Proteomes" id="UP001231941">
    <property type="component" value="Unassembled WGS sequence"/>
</dbReference>
<evidence type="ECO:0000313" key="2">
    <source>
        <dbReference type="EMBL" id="MDP5272880.1"/>
    </source>
</evidence>
<gene>
    <name evidence="2" type="ORF">Q5Y73_02055</name>
</gene>
<sequence>MDHLRYPIGIFEPIHNPNHEHRNIWIEEIIEIPKTLRHTVQNLTLDQLKTPYRSGGWTVQQVVHHMADNDMNAYIRFKRALTEENPISSSYREDLWAELSDYDTSIESSLFLLEHLHNRFSALLRSLEPSEFQRAMTSPTHGVMSLDVAAQRYVWHGQHHIAQIASLKKRMGW</sequence>
<dbReference type="InterPro" id="IPR034660">
    <property type="entry name" value="DinB/YfiT-like"/>
</dbReference>
<keyword evidence="2" id="KW-0378">Hydrolase</keyword>
<comment type="caution">
    <text evidence="2">The sequence shown here is derived from an EMBL/GenBank/DDBJ whole genome shotgun (WGS) entry which is preliminary data.</text>
</comment>
<accession>A0ABT9IVR6</accession>
<feature type="domain" description="DinB-like" evidence="1">
    <location>
        <begin position="33"/>
        <end position="164"/>
    </location>
</feature>